<protein>
    <submittedName>
        <fullName evidence="1">Uncharacterized protein</fullName>
    </submittedName>
</protein>
<dbReference type="RefSeq" id="XP_025461449.1">
    <property type="nucleotide sequence ID" value="XM_025607031.1"/>
</dbReference>
<organism evidence="1 2">
    <name type="scientific">Aspergillus sclerotioniger CBS 115572</name>
    <dbReference type="NCBI Taxonomy" id="1450535"/>
    <lineage>
        <taxon>Eukaryota</taxon>
        <taxon>Fungi</taxon>
        <taxon>Dikarya</taxon>
        <taxon>Ascomycota</taxon>
        <taxon>Pezizomycotina</taxon>
        <taxon>Eurotiomycetes</taxon>
        <taxon>Eurotiomycetidae</taxon>
        <taxon>Eurotiales</taxon>
        <taxon>Aspergillaceae</taxon>
        <taxon>Aspergillus</taxon>
        <taxon>Aspergillus subgen. Circumdati</taxon>
    </lineage>
</organism>
<gene>
    <name evidence="1" type="ORF">BO94DRAFT_339661</name>
</gene>
<dbReference type="EMBL" id="MSFK01000058">
    <property type="protein sequence ID" value="PWY65383.1"/>
    <property type="molecule type" value="Genomic_DNA"/>
</dbReference>
<name>A0A317UTH9_9EURO</name>
<dbReference type="AlphaFoldDB" id="A0A317UTH9"/>
<comment type="caution">
    <text evidence="1">The sequence shown here is derived from an EMBL/GenBank/DDBJ whole genome shotgun (WGS) entry which is preliminary data.</text>
</comment>
<evidence type="ECO:0000313" key="2">
    <source>
        <dbReference type="Proteomes" id="UP000246702"/>
    </source>
</evidence>
<dbReference type="GeneID" id="37109174"/>
<dbReference type="Proteomes" id="UP000246702">
    <property type="component" value="Unassembled WGS sequence"/>
</dbReference>
<evidence type="ECO:0000313" key="1">
    <source>
        <dbReference type="EMBL" id="PWY65383.1"/>
    </source>
</evidence>
<accession>A0A317UTH9</accession>
<proteinExistence type="predicted"/>
<keyword evidence="2" id="KW-1185">Reference proteome</keyword>
<sequence>MPSIPSAFFFLGLGRIGQSAHVVLYDVNSMSGRAKDTDTLRGVVVSRGIHNRPMLLVTLTSAPREICLVPDLNGLQGGGRRRRPSTTASNGVVPWTLTECLSSPSGLIRYAYAAYGSSQAVGPLRPIAQCSHVKAVRIEIVADRCWPLLCPGKDQAGDLVATFILFFFSCPGTTHPVCPGHLSMILLISSHM</sequence>
<reference evidence="1 2" key="1">
    <citation type="submission" date="2016-12" db="EMBL/GenBank/DDBJ databases">
        <title>The genomes of Aspergillus section Nigri reveals drivers in fungal speciation.</title>
        <authorList>
            <consortium name="DOE Joint Genome Institute"/>
            <person name="Vesth T.C."/>
            <person name="Nybo J."/>
            <person name="Theobald S."/>
            <person name="Brandl J."/>
            <person name="Frisvad J.C."/>
            <person name="Nielsen K.F."/>
            <person name="Lyhne E.K."/>
            <person name="Kogle M.E."/>
            <person name="Kuo A."/>
            <person name="Riley R."/>
            <person name="Clum A."/>
            <person name="Nolan M."/>
            <person name="Lipzen A."/>
            <person name="Salamov A."/>
            <person name="Henrissat B."/>
            <person name="Wiebenga A."/>
            <person name="De Vries R.P."/>
            <person name="Grigoriev I.V."/>
            <person name="Mortensen U.H."/>
            <person name="Andersen M.R."/>
            <person name="Baker S.E."/>
        </authorList>
    </citation>
    <scope>NUCLEOTIDE SEQUENCE [LARGE SCALE GENOMIC DNA]</scope>
    <source>
        <strain evidence="1 2">CBS 115572</strain>
    </source>
</reference>